<dbReference type="RefSeq" id="WP_107202923.1">
    <property type="nucleotide sequence ID" value="NZ_CP015959.1"/>
</dbReference>
<keyword evidence="6" id="KW-1185">Reference proteome</keyword>
<sequence>MGALQGKIAIVTGAASGFGAQISRRYVEQGAQVVIADLNIAAGEMLAAELGDNATAILCDVTKSIDITATVRTCVETFGVPDVVVNNAGTTHRNQPMLGVDEETFDRVYAVNIKSIYHMAHAVVPLMRERKKGVILNVGSVAGIRPRPGLTWYNGSKGAVNMLSKSMAVELAPDNIRVNAICPVMGATALLEHFMGVPDTPENRARFIASIPLGRLCEPDDVAQVAVFLATDGAAYLTGLEVPVDGGRTI</sequence>
<evidence type="ECO:0000256" key="2">
    <source>
        <dbReference type="ARBA" id="ARBA00023002"/>
    </source>
</evidence>
<dbReference type="InterPro" id="IPR002347">
    <property type="entry name" value="SDR_fam"/>
</dbReference>
<gene>
    <name evidence="4" type="primary">fabG</name>
    <name evidence="4" type="ORF">A9O66_27915</name>
    <name evidence="3" type="ORF">VOI32_28470</name>
</gene>
<reference evidence="3 6" key="3">
    <citation type="submission" date="2024-01" db="EMBL/GenBank/DDBJ databases">
        <title>The diversity of rhizobia nodulating Mimosa spp. in eleven states of Brazil covering several biomes is determined by host plant, location, and edaphic factors.</title>
        <authorList>
            <person name="Rouws L."/>
            <person name="Barauna A."/>
            <person name="Beukes C."/>
            <person name="De Faria S.M."/>
            <person name="Gross E."/>
            <person name="Dos Reis Junior F.B."/>
            <person name="Simon M."/>
            <person name="Maluk M."/>
            <person name="Odee D.W."/>
            <person name="Kenicer G."/>
            <person name="Young J.P.W."/>
            <person name="Reis V.M."/>
            <person name="Zilli J."/>
            <person name="James E.K."/>
        </authorList>
    </citation>
    <scope>NUCLEOTIDE SEQUENCE [LARGE SCALE GENOMIC DNA]</scope>
    <source>
        <strain evidence="3 6">JHI1651</strain>
    </source>
</reference>
<dbReference type="PROSITE" id="PS00061">
    <property type="entry name" value="ADH_SHORT"/>
    <property type="match status" value="1"/>
</dbReference>
<evidence type="ECO:0000313" key="6">
    <source>
        <dbReference type="Proteomes" id="UP001462961"/>
    </source>
</evidence>
<dbReference type="SUPFAM" id="SSF51735">
    <property type="entry name" value="NAD(P)-binding Rossmann-fold domains"/>
    <property type="match status" value="1"/>
</dbReference>
<dbReference type="PANTHER" id="PTHR43639:SF1">
    <property type="entry name" value="SHORT-CHAIN DEHYDROGENASE_REDUCTASE FAMILY PROTEIN"/>
    <property type="match status" value="1"/>
</dbReference>
<dbReference type="FunFam" id="3.40.50.720:FF:000084">
    <property type="entry name" value="Short-chain dehydrogenase reductase"/>
    <property type="match status" value="1"/>
</dbReference>
<proteinExistence type="inferred from homology"/>
<evidence type="ECO:0000256" key="1">
    <source>
        <dbReference type="ARBA" id="ARBA00006484"/>
    </source>
</evidence>
<evidence type="ECO:0000313" key="4">
    <source>
        <dbReference type="EMBL" id="QLB66104.1"/>
    </source>
</evidence>
<reference evidence="4" key="2">
    <citation type="submission" date="2016-06" db="EMBL/GenBank/DDBJ databases">
        <authorList>
            <person name="Huang P."/>
            <person name="Jiang X."/>
            <person name="Liu X."/>
        </authorList>
    </citation>
    <scope>NUCLEOTIDE SEQUENCE</scope>
    <source>
        <strain evidence="4">852011</strain>
    </source>
</reference>
<protein>
    <submittedName>
        <fullName evidence="4">3-oxoacyl-ACP reductase</fullName>
    </submittedName>
    <submittedName>
        <fullName evidence="3">SDR family oxidoreductase</fullName>
    </submittedName>
</protein>
<dbReference type="InterPro" id="IPR036291">
    <property type="entry name" value="NAD(P)-bd_dom_sf"/>
</dbReference>
<dbReference type="PRINTS" id="PR00081">
    <property type="entry name" value="GDHRDH"/>
</dbReference>
<dbReference type="Gene3D" id="3.40.50.720">
    <property type="entry name" value="NAD(P)-binding Rossmann-like Domain"/>
    <property type="match status" value="1"/>
</dbReference>
<dbReference type="Proteomes" id="UP001462961">
    <property type="component" value="Unassembled WGS sequence"/>
</dbReference>
<accession>A0A9Q6S8H6</accession>
<evidence type="ECO:0000313" key="5">
    <source>
        <dbReference type="Proteomes" id="UP000509548"/>
    </source>
</evidence>
<dbReference type="NCBIfam" id="NF005559">
    <property type="entry name" value="PRK07231.1"/>
    <property type="match status" value="1"/>
</dbReference>
<dbReference type="GO" id="GO:0016491">
    <property type="term" value="F:oxidoreductase activity"/>
    <property type="evidence" value="ECO:0007669"/>
    <property type="project" value="UniProtKB-KW"/>
</dbReference>
<comment type="similarity">
    <text evidence="1">Belongs to the short-chain dehydrogenases/reductases (SDR) family.</text>
</comment>
<dbReference type="AlphaFoldDB" id="A0A9Q6S8H6"/>
<evidence type="ECO:0000313" key="3">
    <source>
        <dbReference type="EMBL" id="MEO1757862.1"/>
    </source>
</evidence>
<dbReference type="EMBL" id="JAYLVJ010000043">
    <property type="protein sequence ID" value="MEO1757862.1"/>
    <property type="molecule type" value="Genomic_DNA"/>
</dbReference>
<dbReference type="EMBL" id="CP015959">
    <property type="protein sequence ID" value="QLB66104.1"/>
    <property type="molecule type" value="Genomic_DNA"/>
</dbReference>
<dbReference type="Pfam" id="PF13561">
    <property type="entry name" value="adh_short_C2"/>
    <property type="match status" value="1"/>
</dbReference>
<name>A0A9Q6S8H6_9BURK</name>
<dbReference type="InterPro" id="IPR020904">
    <property type="entry name" value="Sc_DH/Rdtase_CS"/>
</dbReference>
<dbReference type="PRINTS" id="PR00080">
    <property type="entry name" value="SDRFAMILY"/>
</dbReference>
<organism evidence="4 5">
    <name type="scientific">Paraburkholderia caribensis</name>
    <dbReference type="NCBI Taxonomy" id="75105"/>
    <lineage>
        <taxon>Bacteria</taxon>
        <taxon>Pseudomonadati</taxon>
        <taxon>Pseudomonadota</taxon>
        <taxon>Betaproteobacteria</taxon>
        <taxon>Burkholderiales</taxon>
        <taxon>Burkholderiaceae</taxon>
        <taxon>Paraburkholderia</taxon>
    </lineage>
</organism>
<dbReference type="PANTHER" id="PTHR43639">
    <property type="entry name" value="OXIDOREDUCTASE, SHORT-CHAIN DEHYDROGENASE/REDUCTASE FAMILY (AFU_ORTHOLOGUE AFUA_5G02870)"/>
    <property type="match status" value="1"/>
</dbReference>
<dbReference type="Proteomes" id="UP000509548">
    <property type="component" value="Chromosome 2"/>
</dbReference>
<keyword evidence="2" id="KW-0560">Oxidoreductase</keyword>
<reference evidence="4 5" key="1">
    <citation type="journal article" date="2014" name="Genome Announc.">
        <title>Draft Genome Sequence of the Haloacid-Degrading Burkholderia caribensis Strain MBA4.</title>
        <authorList>
            <person name="Pan Y."/>
            <person name="Kong K.F."/>
            <person name="Tsang J.S."/>
        </authorList>
    </citation>
    <scope>NUCLEOTIDE SEQUENCE [LARGE SCALE GENOMIC DNA]</scope>
    <source>
        <strain evidence="4 5">852011</strain>
    </source>
</reference>